<feature type="signal peptide" evidence="2">
    <location>
        <begin position="1"/>
        <end position="19"/>
    </location>
</feature>
<dbReference type="PANTHER" id="PTHR24094">
    <property type="entry name" value="SECRETED PROTEIN"/>
    <property type="match status" value="1"/>
</dbReference>
<protein>
    <recommendedName>
        <fullName evidence="3">GmrSD restriction endonucleases C-terminal domain-containing protein</fullName>
    </recommendedName>
</protein>
<feature type="chain" id="PRO_5003985243" description="GmrSD restriction endonucleases C-terminal domain-containing protein" evidence="2">
    <location>
        <begin position="20"/>
        <end position="264"/>
    </location>
</feature>
<feature type="region of interest" description="Disordered" evidence="1">
    <location>
        <begin position="24"/>
        <end position="80"/>
    </location>
</feature>
<dbReference type="Gene3D" id="1.10.30.50">
    <property type="match status" value="1"/>
</dbReference>
<dbReference type="Pfam" id="PF07510">
    <property type="entry name" value="GmrSD_C"/>
    <property type="match status" value="1"/>
</dbReference>
<evidence type="ECO:0000259" key="3">
    <source>
        <dbReference type="Pfam" id="PF07510"/>
    </source>
</evidence>
<dbReference type="AlphaFoldDB" id="L7W018"/>
<sequence length="264" mass="28755">MKILRTIALMCVTSCGLIAGCTSTPPTDTSEQSPSHATTAPSAATSTPTQTATPTPTTPATTPSTTPPSTPSPQSQAQRQLAELRVIDRQPAGVPPYVRKEFGSPWSDIDRNGCNQRDDVLLRDAHKGTVKTARQGRCAHDVLAGTWTDPYTGKTLTFNDLKDLSQARAIQIDHIVPLSEAWRSGAHAWDSDRRKTFANRLDNLLAVDGSANASKSDLDPAAWRPRKGFQCSYATRWIRVKHEWDLGADPSEIRALGEMLDYCS</sequence>
<name>L7W018_9BACT</name>
<feature type="domain" description="GmrSD restriction endonucleases C-terminal" evidence="3">
    <location>
        <begin position="117"/>
        <end position="247"/>
    </location>
</feature>
<evidence type="ECO:0000256" key="1">
    <source>
        <dbReference type="SAM" id="MobiDB-lite"/>
    </source>
</evidence>
<reference evidence="4" key="1">
    <citation type="submission" date="2012-09" db="EMBL/GenBank/DDBJ databases">
        <title>Metagenomic Characterization of a Microbial Community in Wastewater Detects High Levels of Antibiotic Resistance.</title>
        <authorList>
            <person name="Abrams M."/>
            <person name="Caldwell A."/>
            <person name="Vandaei E."/>
            <person name="Lee W."/>
            <person name="Perrott J."/>
            <person name="Khan S.Y."/>
            <person name="Ta J."/>
            <person name="Romero D."/>
            <person name="Nguyen V."/>
            <person name="Pourmand N."/>
            <person name="Ouverney C.C."/>
        </authorList>
    </citation>
    <scope>NUCLEOTIDE SEQUENCE</scope>
</reference>
<dbReference type="InterPro" id="IPR011089">
    <property type="entry name" value="GmrSD_C"/>
</dbReference>
<evidence type="ECO:0000313" key="4">
    <source>
        <dbReference type="EMBL" id="AGC71785.1"/>
    </source>
</evidence>
<evidence type="ECO:0000256" key="2">
    <source>
        <dbReference type="SAM" id="SignalP"/>
    </source>
</evidence>
<organism evidence="4">
    <name type="scientific">uncultured bacterium A1Q1_fos_2116</name>
    <dbReference type="NCBI Taxonomy" id="1256564"/>
    <lineage>
        <taxon>Bacteria</taxon>
        <taxon>environmental samples</taxon>
    </lineage>
</organism>
<keyword evidence="2" id="KW-0732">Signal</keyword>
<dbReference type="PROSITE" id="PS51257">
    <property type="entry name" value="PROKAR_LIPOPROTEIN"/>
    <property type="match status" value="1"/>
</dbReference>
<dbReference type="EMBL" id="JX649882">
    <property type="protein sequence ID" value="AGC71785.1"/>
    <property type="molecule type" value="Genomic_DNA"/>
</dbReference>
<dbReference type="PANTHER" id="PTHR24094:SF15">
    <property type="entry name" value="AMP-DEPENDENT SYNTHETASE_LIGASE DOMAIN-CONTAINING PROTEIN-RELATED"/>
    <property type="match status" value="1"/>
</dbReference>
<proteinExistence type="predicted"/>
<accession>L7W018</accession>
<feature type="compositionally biased region" description="Low complexity" evidence="1">
    <location>
        <begin position="32"/>
        <end position="64"/>
    </location>
</feature>